<dbReference type="GO" id="GO:0005886">
    <property type="term" value="C:plasma membrane"/>
    <property type="evidence" value="ECO:0007669"/>
    <property type="project" value="UniProtKB-SubCell"/>
</dbReference>
<dbReference type="Proteomes" id="UP000315353">
    <property type="component" value="Unassembled WGS sequence"/>
</dbReference>
<evidence type="ECO:0000256" key="1">
    <source>
        <dbReference type="ARBA" id="ARBA00004651"/>
    </source>
</evidence>
<dbReference type="PANTHER" id="PTHR33452">
    <property type="entry name" value="OXIDOREDUCTASE CATD-RELATED"/>
    <property type="match status" value="1"/>
</dbReference>
<dbReference type="Proteomes" id="UP000185479">
    <property type="component" value="Chromosome"/>
</dbReference>
<evidence type="ECO:0000256" key="3">
    <source>
        <dbReference type="ARBA" id="ARBA00022475"/>
    </source>
</evidence>
<feature type="transmembrane region" description="Helical" evidence="8">
    <location>
        <begin position="201"/>
        <end position="226"/>
    </location>
</feature>
<keyword evidence="5 8" id="KW-1133">Transmembrane helix</keyword>
<evidence type="ECO:0000313" key="11">
    <source>
        <dbReference type="Proteomes" id="UP000185479"/>
    </source>
</evidence>
<evidence type="ECO:0000313" key="10">
    <source>
        <dbReference type="EMBL" id="GEB96567.1"/>
    </source>
</evidence>
<reference evidence="9 11" key="1">
    <citation type="submission" date="2014-08" db="EMBL/GenBank/DDBJ databases">
        <title>Complete genome sequence of Corynebacterium flavescens OJ8(T)(=DSM 20296(T)), isolated from cheese.</title>
        <authorList>
            <person name="Ruckert C."/>
            <person name="Albersmeier A."/>
            <person name="Winkler A."/>
            <person name="Kalinowski J."/>
        </authorList>
    </citation>
    <scope>NUCLEOTIDE SEQUENCE [LARGE SCALE GENOMIC DNA]</scope>
    <source>
        <strain evidence="9 11">OJ8</strain>
    </source>
</reference>
<dbReference type="EMBL" id="CP009246">
    <property type="protein sequence ID" value="APT86667.1"/>
    <property type="molecule type" value="Genomic_DNA"/>
</dbReference>
<feature type="transmembrane region" description="Helical" evidence="8">
    <location>
        <begin position="303"/>
        <end position="326"/>
    </location>
</feature>
<accession>A0A1L7CLC3</accession>
<dbReference type="InterPro" id="IPR032808">
    <property type="entry name" value="DoxX"/>
</dbReference>
<evidence type="ECO:0000256" key="4">
    <source>
        <dbReference type="ARBA" id="ARBA00022692"/>
    </source>
</evidence>
<evidence type="ECO:0000256" key="7">
    <source>
        <dbReference type="SAM" id="MobiDB-lite"/>
    </source>
</evidence>
<evidence type="ECO:0000256" key="6">
    <source>
        <dbReference type="ARBA" id="ARBA00023136"/>
    </source>
</evidence>
<evidence type="ECO:0000313" key="12">
    <source>
        <dbReference type="Proteomes" id="UP000315353"/>
    </source>
</evidence>
<dbReference type="InterPro" id="IPR051907">
    <property type="entry name" value="DoxX-like_oxidoreductase"/>
</dbReference>
<dbReference type="STRING" id="28028.CFLV_05355"/>
<feature type="compositionally biased region" description="Basic and acidic residues" evidence="7">
    <location>
        <begin position="1"/>
        <end position="12"/>
    </location>
</feature>
<feature type="compositionally biased region" description="Low complexity" evidence="7">
    <location>
        <begin position="96"/>
        <end position="109"/>
    </location>
</feature>
<dbReference type="AlphaFoldDB" id="A0A1L7CLC3"/>
<feature type="region of interest" description="Disordered" evidence="7">
    <location>
        <begin position="1"/>
        <end position="126"/>
    </location>
</feature>
<feature type="compositionally biased region" description="Acidic residues" evidence="7">
    <location>
        <begin position="168"/>
        <end position="183"/>
    </location>
</feature>
<evidence type="ECO:0000256" key="8">
    <source>
        <dbReference type="SAM" id="Phobius"/>
    </source>
</evidence>
<dbReference type="OrthoDB" id="346004at2"/>
<dbReference type="RefSeq" id="WP_075729665.1">
    <property type="nucleotide sequence ID" value="NZ_BJNB01000001.1"/>
</dbReference>
<keyword evidence="6 8" id="KW-0472">Membrane</keyword>
<keyword evidence="11" id="KW-1185">Reference proteome</keyword>
<sequence length="365" mass="37920">MSDKNTPDKATDLNEDVDVPTYSPSARKAAPEPAPAPADKEPPKPAADSGPAGSKTEAIRPPVSKEQPKKDVFSWAGRAAPQKIEPVASEPTEIMPAPAAQPEAAQQDAEPARSAEPAETEVLSVSKDEPAAAYHDEDFAPAAASETASPQAHPETLLAPAAMPTPSQDDDIQDAAAGEEETATESAEGYRAYGRRGTLDFGLFVARIALSAYLIVAGLGTFFGLGGNEGLSGLEAEYAGYAMPAVLAIVVPTLQLVAGAFLLFGLVFPFAAAVGVVVTAFGLLHTVAFAGAGFDVFAWPAQVWLALILVLLAVALQFSGPGFVSLDFKRSWARRPLASSWIWVVVAVAAAAALWWFGAGVNPLS</sequence>
<dbReference type="Pfam" id="PF07681">
    <property type="entry name" value="DoxX"/>
    <property type="match status" value="1"/>
</dbReference>
<keyword evidence="3" id="KW-1003">Cell membrane</keyword>
<feature type="transmembrane region" description="Helical" evidence="8">
    <location>
        <begin position="270"/>
        <end position="291"/>
    </location>
</feature>
<comment type="similarity">
    <text evidence="2">Belongs to the DoxX family.</text>
</comment>
<evidence type="ECO:0000256" key="5">
    <source>
        <dbReference type="ARBA" id="ARBA00022989"/>
    </source>
</evidence>
<dbReference type="KEGG" id="cfc:CFLV_05355"/>
<gene>
    <name evidence="10" type="ORF">CFL01nite_00620</name>
    <name evidence="9" type="ORF">CFLV_05355</name>
</gene>
<reference evidence="10 12" key="2">
    <citation type="submission" date="2019-06" db="EMBL/GenBank/DDBJ databases">
        <title>Whole genome shotgun sequence of Corynebacterium flavescens NBRC 14136.</title>
        <authorList>
            <person name="Hosoyama A."/>
            <person name="Uohara A."/>
            <person name="Ohji S."/>
            <person name="Ichikawa N."/>
        </authorList>
    </citation>
    <scope>NUCLEOTIDE SEQUENCE [LARGE SCALE GENOMIC DNA]</scope>
    <source>
        <strain evidence="10 12">NBRC 14136</strain>
    </source>
</reference>
<feature type="transmembrane region" description="Helical" evidence="8">
    <location>
        <begin position="338"/>
        <end position="357"/>
    </location>
</feature>
<dbReference type="PANTHER" id="PTHR33452:SF1">
    <property type="entry name" value="INNER MEMBRANE PROTEIN YPHA-RELATED"/>
    <property type="match status" value="1"/>
</dbReference>
<feature type="region of interest" description="Disordered" evidence="7">
    <location>
        <begin position="160"/>
        <end position="189"/>
    </location>
</feature>
<proteinExistence type="inferred from homology"/>
<comment type="subcellular location">
    <subcellularLocation>
        <location evidence="1">Cell membrane</location>
        <topology evidence="1">Multi-pass membrane protein</topology>
    </subcellularLocation>
</comment>
<organism evidence="9 11">
    <name type="scientific">Corynebacterium flavescens</name>
    <dbReference type="NCBI Taxonomy" id="28028"/>
    <lineage>
        <taxon>Bacteria</taxon>
        <taxon>Bacillati</taxon>
        <taxon>Actinomycetota</taxon>
        <taxon>Actinomycetes</taxon>
        <taxon>Mycobacteriales</taxon>
        <taxon>Corynebacteriaceae</taxon>
        <taxon>Corynebacterium</taxon>
    </lineage>
</organism>
<feature type="transmembrane region" description="Helical" evidence="8">
    <location>
        <begin position="238"/>
        <end position="263"/>
    </location>
</feature>
<dbReference type="EMBL" id="BJNB01000001">
    <property type="protein sequence ID" value="GEB96567.1"/>
    <property type="molecule type" value="Genomic_DNA"/>
</dbReference>
<keyword evidence="4 8" id="KW-0812">Transmembrane</keyword>
<name>A0A1L7CLC3_CORFL</name>
<evidence type="ECO:0000313" key="9">
    <source>
        <dbReference type="EMBL" id="APT86667.1"/>
    </source>
</evidence>
<evidence type="ECO:0000256" key="2">
    <source>
        <dbReference type="ARBA" id="ARBA00006679"/>
    </source>
</evidence>
<dbReference type="GeneID" id="82880142"/>
<protein>
    <submittedName>
        <fullName evidence="10">Membrane protein</fullName>
    </submittedName>
</protein>